<name>A0ABU6MKN6_9BACI</name>
<dbReference type="SUPFAM" id="SSF54001">
    <property type="entry name" value="Cysteine proteinases"/>
    <property type="match status" value="1"/>
</dbReference>
<evidence type="ECO:0000313" key="7">
    <source>
        <dbReference type="EMBL" id="MED1205249.1"/>
    </source>
</evidence>
<dbReference type="InterPro" id="IPR000064">
    <property type="entry name" value="NLP_P60_dom"/>
</dbReference>
<dbReference type="InterPro" id="IPR051202">
    <property type="entry name" value="Peptidase_C40"/>
</dbReference>
<gene>
    <name evidence="7" type="ORF">P4T90_19555</name>
</gene>
<keyword evidence="4" id="KW-0788">Thiol protease</keyword>
<dbReference type="EMBL" id="JARMAB010000030">
    <property type="protein sequence ID" value="MED1205249.1"/>
    <property type="molecule type" value="Genomic_DNA"/>
</dbReference>
<dbReference type="PROSITE" id="PS51935">
    <property type="entry name" value="NLPC_P60"/>
    <property type="match status" value="1"/>
</dbReference>
<evidence type="ECO:0000256" key="4">
    <source>
        <dbReference type="ARBA" id="ARBA00022807"/>
    </source>
</evidence>
<dbReference type="RefSeq" id="WP_066262444.1">
    <property type="nucleotide sequence ID" value="NZ_JARMAB010000030.1"/>
</dbReference>
<evidence type="ECO:0000313" key="8">
    <source>
        <dbReference type="Proteomes" id="UP001341444"/>
    </source>
</evidence>
<keyword evidence="2" id="KW-0645">Protease</keyword>
<reference evidence="7 8" key="1">
    <citation type="submission" date="2023-03" db="EMBL/GenBank/DDBJ databases">
        <title>Bacillus Genome Sequencing.</title>
        <authorList>
            <person name="Dunlap C."/>
        </authorList>
    </citation>
    <scope>NUCLEOTIDE SEQUENCE [LARGE SCALE GENOMIC DNA]</scope>
    <source>
        <strain evidence="7 8">B-23453</strain>
    </source>
</reference>
<sequence>MLKKIFAALALAAMLGSVAPVLSQASTSTYTRSKAISVAESNLGVPYVWGGMSPRGFDCSGLVKYSYNVAGKYLPRTAGDMFYVGYRTHSLTRGDLVFFATIRAEKPTHVGIYIGNNEFINAASSRGVSIASLSNPYWKPRFVGANHI</sequence>
<comment type="caution">
    <text evidence="7">The sequence shown here is derived from an EMBL/GenBank/DDBJ whole genome shotgun (WGS) entry which is preliminary data.</text>
</comment>
<evidence type="ECO:0000259" key="6">
    <source>
        <dbReference type="PROSITE" id="PS51935"/>
    </source>
</evidence>
<proteinExistence type="inferred from homology"/>
<keyword evidence="8" id="KW-1185">Reference proteome</keyword>
<comment type="similarity">
    <text evidence="1">Belongs to the peptidase C40 family.</text>
</comment>
<feature type="signal peptide" evidence="5">
    <location>
        <begin position="1"/>
        <end position="19"/>
    </location>
</feature>
<evidence type="ECO:0000256" key="5">
    <source>
        <dbReference type="SAM" id="SignalP"/>
    </source>
</evidence>
<dbReference type="InterPro" id="IPR038765">
    <property type="entry name" value="Papain-like_cys_pep_sf"/>
</dbReference>
<feature type="domain" description="NlpC/P60" evidence="6">
    <location>
        <begin position="29"/>
        <end position="148"/>
    </location>
</feature>
<accession>A0ABU6MKN6</accession>
<dbReference type="Gene3D" id="3.90.1720.10">
    <property type="entry name" value="endopeptidase domain like (from Nostoc punctiforme)"/>
    <property type="match status" value="1"/>
</dbReference>
<feature type="chain" id="PRO_5045883837" evidence="5">
    <location>
        <begin position="20"/>
        <end position="148"/>
    </location>
</feature>
<evidence type="ECO:0000256" key="2">
    <source>
        <dbReference type="ARBA" id="ARBA00022670"/>
    </source>
</evidence>
<protein>
    <submittedName>
        <fullName evidence="7">C40 family peptidase</fullName>
    </submittedName>
</protein>
<evidence type="ECO:0000256" key="1">
    <source>
        <dbReference type="ARBA" id="ARBA00007074"/>
    </source>
</evidence>
<dbReference type="Pfam" id="PF00877">
    <property type="entry name" value="NLPC_P60"/>
    <property type="match status" value="1"/>
</dbReference>
<evidence type="ECO:0000256" key="3">
    <source>
        <dbReference type="ARBA" id="ARBA00022801"/>
    </source>
</evidence>
<dbReference type="PANTHER" id="PTHR47053:SF1">
    <property type="entry name" value="MUREIN DD-ENDOPEPTIDASE MEPH-RELATED"/>
    <property type="match status" value="1"/>
</dbReference>
<keyword evidence="5" id="KW-0732">Signal</keyword>
<dbReference type="Proteomes" id="UP001341444">
    <property type="component" value="Unassembled WGS sequence"/>
</dbReference>
<organism evidence="7 8">
    <name type="scientific">Heyndrickxia acidicola</name>
    <dbReference type="NCBI Taxonomy" id="209389"/>
    <lineage>
        <taxon>Bacteria</taxon>
        <taxon>Bacillati</taxon>
        <taxon>Bacillota</taxon>
        <taxon>Bacilli</taxon>
        <taxon>Bacillales</taxon>
        <taxon>Bacillaceae</taxon>
        <taxon>Heyndrickxia</taxon>
    </lineage>
</organism>
<dbReference type="PANTHER" id="PTHR47053">
    <property type="entry name" value="MUREIN DD-ENDOPEPTIDASE MEPH-RELATED"/>
    <property type="match status" value="1"/>
</dbReference>
<keyword evidence="3" id="KW-0378">Hydrolase</keyword>